<dbReference type="Proteomes" id="UP001642409">
    <property type="component" value="Unassembled WGS sequence"/>
</dbReference>
<name>A0AA86PTR9_9EUKA</name>
<evidence type="ECO:0000313" key="2">
    <source>
        <dbReference type="EMBL" id="CAL6012571.1"/>
    </source>
</evidence>
<reference evidence="2 3" key="2">
    <citation type="submission" date="2024-07" db="EMBL/GenBank/DDBJ databases">
        <authorList>
            <person name="Akdeniz Z."/>
        </authorList>
    </citation>
    <scope>NUCLEOTIDE SEQUENCE [LARGE SCALE GENOMIC DNA]</scope>
</reference>
<evidence type="ECO:0000313" key="3">
    <source>
        <dbReference type="Proteomes" id="UP001642409"/>
    </source>
</evidence>
<keyword evidence="3" id="KW-1185">Reference proteome</keyword>
<accession>A0AA86PTR9</accession>
<reference evidence="1" key="1">
    <citation type="submission" date="2023-06" db="EMBL/GenBank/DDBJ databases">
        <authorList>
            <person name="Kurt Z."/>
        </authorList>
    </citation>
    <scope>NUCLEOTIDE SEQUENCE</scope>
</reference>
<evidence type="ECO:0000313" key="1">
    <source>
        <dbReference type="EMBL" id="CAI9945661.1"/>
    </source>
</evidence>
<dbReference type="AlphaFoldDB" id="A0AA86PTR9"/>
<organism evidence="1">
    <name type="scientific">Hexamita inflata</name>
    <dbReference type="NCBI Taxonomy" id="28002"/>
    <lineage>
        <taxon>Eukaryota</taxon>
        <taxon>Metamonada</taxon>
        <taxon>Diplomonadida</taxon>
        <taxon>Hexamitidae</taxon>
        <taxon>Hexamitinae</taxon>
        <taxon>Hexamita</taxon>
    </lineage>
</organism>
<dbReference type="EMBL" id="CAXDID020000066">
    <property type="protein sequence ID" value="CAL6012571.1"/>
    <property type="molecule type" value="Genomic_DNA"/>
</dbReference>
<comment type="caution">
    <text evidence="1">The sequence shown here is derived from an EMBL/GenBank/DDBJ whole genome shotgun (WGS) entry which is preliminary data.</text>
</comment>
<sequence length="100" mass="11893">MEVGVEPLPNSRKYVKNDLVKIDLKRIYWMNCSAKKFLGQFGSYKATFIFRAIRFLILEQQYSFKYDSYRYKSHISTYGVDQNKSAQIDVEISKILQFLM</sequence>
<gene>
    <name evidence="2" type="ORF">HINF_LOCUS23371</name>
    <name evidence="1" type="ORF">HINF_LOCUS33306</name>
</gene>
<proteinExistence type="predicted"/>
<protein>
    <submittedName>
        <fullName evidence="2">Hypothetical_protein</fullName>
    </submittedName>
</protein>
<dbReference type="EMBL" id="CATOUU010000747">
    <property type="protein sequence ID" value="CAI9945661.1"/>
    <property type="molecule type" value="Genomic_DNA"/>
</dbReference>